<organism evidence="1 2">
    <name type="scientific">Strongyloides papillosus</name>
    <name type="common">Intestinal threadworm</name>
    <dbReference type="NCBI Taxonomy" id="174720"/>
    <lineage>
        <taxon>Eukaryota</taxon>
        <taxon>Metazoa</taxon>
        <taxon>Ecdysozoa</taxon>
        <taxon>Nematoda</taxon>
        <taxon>Chromadorea</taxon>
        <taxon>Rhabditida</taxon>
        <taxon>Tylenchina</taxon>
        <taxon>Panagrolaimomorpha</taxon>
        <taxon>Strongyloidoidea</taxon>
        <taxon>Strongyloididae</taxon>
        <taxon>Strongyloides</taxon>
    </lineage>
</organism>
<name>A0A0N5BYB9_STREA</name>
<evidence type="ECO:0000313" key="1">
    <source>
        <dbReference type="Proteomes" id="UP000046392"/>
    </source>
</evidence>
<reference evidence="2" key="1">
    <citation type="submission" date="2017-02" db="UniProtKB">
        <authorList>
            <consortium name="WormBaseParasite"/>
        </authorList>
    </citation>
    <scope>IDENTIFICATION</scope>
</reference>
<accession>A0A0N5BYB9</accession>
<proteinExistence type="predicted"/>
<keyword evidence="1" id="KW-1185">Reference proteome</keyword>
<dbReference type="WBParaSite" id="SPAL_0001078000.1">
    <property type="protein sequence ID" value="SPAL_0001078000.1"/>
    <property type="gene ID" value="SPAL_0001078000"/>
</dbReference>
<evidence type="ECO:0000313" key="2">
    <source>
        <dbReference type="WBParaSite" id="SPAL_0001078000.1"/>
    </source>
</evidence>
<sequence>MDPNGASVTLVDHGAPDDDGDLNFNFNMFDDSPNEKERESRDGRLLGIAMEESNDNIADVDEFRDLMDFGNFFN</sequence>
<protein>
    <submittedName>
        <fullName evidence="2">PAM2 domain-containing protein</fullName>
    </submittedName>
</protein>
<dbReference type="Proteomes" id="UP000046392">
    <property type="component" value="Unplaced"/>
</dbReference>
<dbReference type="AlphaFoldDB" id="A0A0N5BYB9"/>